<dbReference type="Pfam" id="PF00042">
    <property type="entry name" value="Globin"/>
    <property type="match status" value="1"/>
</dbReference>
<dbReference type="PROSITE" id="PS01033">
    <property type="entry name" value="GLOBIN"/>
    <property type="match status" value="1"/>
</dbReference>
<keyword evidence="6" id="KW-0408">Iron</keyword>
<proteinExistence type="inferred from homology"/>
<dbReference type="GO" id="GO:0005344">
    <property type="term" value="F:oxygen carrier activity"/>
    <property type="evidence" value="ECO:0007669"/>
    <property type="project" value="UniProtKB-KW"/>
</dbReference>
<evidence type="ECO:0000256" key="7">
    <source>
        <dbReference type="RuleBase" id="RU000356"/>
    </source>
</evidence>
<dbReference type="GO" id="GO:0072562">
    <property type="term" value="C:blood microparticle"/>
    <property type="evidence" value="ECO:0007669"/>
    <property type="project" value="TreeGrafter"/>
</dbReference>
<dbReference type="Gene3D" id="1.10.490.10">
    <property type="entry name" value="Globins"/>
    <property type="match status" value="1"/>
</dbReference>
<organism evidence="9 10">
    <name type="scientific">Leptobrachium leishanense</name>
    <name type="common">Leishan spiny toad</name>
    <dbReference type="NCBI Taxonomy" id="445787"/>
    <lineage>
        <taxon>Eukaryota</taxon>
        <taxon>Metazoa</taxon>
        <taxon>Chordata</taxon>
        <taxon>Craniata</taxon>
        <taxon>Vertebrata</taxon>
        <taxon>Euteleostomi</taxon>
        <taxon>Amphibia</taxon>
        <taxon>Batrachia</taxon>
        <taxon>Anura</taxon>
        <taxon>Pelobatoidea</taxon>
        <taxon>Megophryidae</taxon>
        <taxon>Leptobrachium</taxon>
    </lineage>
</organism>
<sequence length="182" mass="20031">MSALPLVLSEGEKEALAAFWLNITLDAMPLGAEAMPLGAEAMPLGAEAPPLGAEAPPLGAEAPPLGAEAMYRLILIHDEARNHFSHFDLSENSPDLRDHGERIMMAFGHAVKNMDNLADAICDFNGLPMDVLYVETQHFWCMCMAIQITLVNRYKQSFTGECLSAWTKFIYHLSNALADKRK</sequence>
<dbReference type="AlphaFoldDB" id="A0A8C5N2N6"/>
<dbReference type="GO" id="GO:0031838">
    <property type="term" value="C:haptoglobin-hemoglobin complex"/>
    <property type="evidence" value="ECO:0007669"/>
    <property type="project" value="TreeGrafter"/>
</dbReference>
<keyword evidence="2 7" id="KW-0813">Transport</keyword>
<evidence type="ECO:0000256" key="4">
    <source>
        <dbReference type="ARBA" id="ARBA00022621"/>
    </source>
</evidence>
<protein>
    <recommendedName>
        <fullName evidence="8">Globin domain-containing protein</fullName>
    </recommendedName>
</protein>
<dbReference type="Ensembl" id="ENSLLET00000022166.1">
    <property type="protein sequence ID" value="ENSLLEP00000021343.1"/>
    <property type="gene ID" value="ENSLLEG00000013513.1"/>
</dbReference>
<dbReference type="GO" id="GO:0042744">
    <property type="term" value="P:hydrogen peroxide catabolic process"/>
    <property type="evidence" value="ECO:0007669"/>
    <property type="project" value="TreeGrafter"/>
</dbReference>
<name>A0A8C5N2N6_9ANUR</name>
<reference evidence="9" key="1">
    <citation type="submission" date="2025-08" db="UniProtKB">
        <authorList>
            <consortium name="Ensembl"/>
        </authorList>
    </citation>
    <scope>IDENTIFICATION</scope>
</reference>
<keyword evidence="5" id="KW-0479">Metal-binding</keyword>
<dbReference type="GO" id="GO:0020037">
    <property type="term" value="F:heme binding"/>
    <property type="evidence" value="ECO:0007669"/>
    <property type="project" value="InterPro"/>
</dbReference>
<evidence type="ECO:0000313" key="10">
    <source>
        <dbReference type="Proteomes" id="UP000694569"/>
    </source>
</evidence>
<keyword evidence="3 7" id="KW-0349">Heme</keyword>
<dbReference type="GeneTree" id="ENSGT01010000229560"/>
<dbReference type="SUPFAM" id="SSF46458">
    <property type="entry name" value="Globin-like"/>
    <property type="match status" value="1"/>
</dbReference>
<dbReference type="GO" id="GO:0004601">
    <property type="term" value="F:peroxidase activity"/>
    <property type="evidence" value="ECO:0007669"/>
    <property type="project" value="TreeGrafter"/>
</dbReference>
<dbReference type="GO" id="GO:0031720">
    <property type="term" value="F:haptoglobin binding"/>
    <property type="evidence" value="ECO:0007669"/>
    <property type="project" value="TreeGrafter"/>
</dbReference>
<keyword evidence="4 7" id="KW-0561">Oxygen transport</keyword>
<dbReference type="GO" id="GO:0019825">
    <property type="term" value="F:oxygen binding"/>
    <property type="evidence" value="ECO:0007669"/>
    <property type="project" value="InterPro"/>
</dbReference>
<dbReference type="InterPro" id="IPR009050">
    <property type="entry name" value="Globin-like_sf"/>
</dbReference>
<dbReference type="Proteomes" id="UP000694569">
    <property type="component" value="Unplaced"/>
</dbReference>
<feature type="domain" description="Globin" evidence="8">
    <location>
        <begin position="42"/>
        <end position="182"/>
    </location>
</feature>
<dbReference type="GO" id="GO:0046872">
    <property type="term" value="F:metal ion binding"/>
    <property type="evidence" value="ECO:0007669"/>
    <property type="project" value="UniProtKB-KW"/>
</dbReference>
<dbReference type="InterPro" id="IPR050056">
    <property type="entry name" value="Hemoglobin_oxygen_transport"/>
</dbReference>
<evidence type="ECO:0000313" key="9">
    <source>
        <dbReference type="Ensembl" id="ENSLLEP00000021343.1"/>
    </source>
</evidence>
<dbReference type="InterPro" id="IPR000971">
    <property type="entry name" value="Globin"/>
</dbReference>
<keyword evidence="10" id="KW-1185">Reference proteome</keyword>
<evidence type="ECO:0000256" key="6">
    <source>
        <dbReference type="ARBA" id="ARBA00023004"/>
    </source>
</evidence>
<comment type="similarity">
    <text evidence="1 7">Belongs to the globin family.</text>
</comment>
<evidence type="ECO:0000256" key="2">
    <source>
        <dbReference type="ARBA" id="ARBA00022448"/>
    </source>
</evidence>
<dbReference type="PANTHER" id="PTHR11442">
    <property type="entry name" value="HEMOGLOBIN FAMILY MEMBER"/>
    <property type="match status" value="1"/>
</dbReference>
<dbReference type="InterPro" id="IPR012292">
    <property type="entry name" value="Globin/Proto"/>
</dbReference>
<dbReference type="GO" id="GO:0005833">
    <property type="term" value="C:hemoglobin complex"/>
    <property type="evidence" value="ECO:0007669"/>
    <property type="project" value="TreeGrafter"/>
</dbReference>
<dbReference type="OrthoDB" id="10491006at2759"/>
<dbReference type="GO" id="GO:0043177">
    <property type="term" value="F:organic acid binding"/>
    <property type="evidence" value="ECO:0007669"/>
    <property type="project" value="TreeGrafter"/>
</dbReference>
<evidence type="ECO:0000256" key="5">
    <source>
        <dbReference type="ARBA" id="ARBA00022723"/>
    </source>
</evidence>
<accession>A0A8C5N2N6</accession>
<reference evidence="9" key="2">
    <citation type="submission" date="2025-09" db="UniProtKB">
        <authorList>
            <consortium name="Ensembl"/>
        </authorList>
    </citation>
    <scope>IDENTIFICATION</scope>
</reference>
<evidence type="ECO:0000256" key="1">
    <source>
        <dbReference type="ARBA" id="ARBA00008705"/>
    </source>
</evidence>
<evidence type="ECO:0000256" key="3">
    <source>
        <dbReference type="ARBA" id="ARBA00022617"/>
    </source>
</evidence>
<evidence type="ECO:0000259" key="8">
    <source>
        <dbReference type="PROSITE" id="PS01033"/>
    </source>
</evidence>